<evidence type="ECO:0000313" key="2">
    <source>
        <dbReference type="Proteomes" id="UP000325302"/>
    </source>
</evidence>
<dbReference type="Proteomes" id="UP000325302">
    <property type="component" value="Unassembled WGS sequence"/>
</dbReference>
<sequence length="83" mass="9807">MLLRWQKQSRYFTVSVYQDLVGDWILTQTWGDSQSDESEFMHCVLPSLQDAETQLHKIRLGLIRQGYQEDAKQISPESIYEQI</sequence>
<evidence type="ECO:0008006" key="3">
    <source>
        <dbReference type="Google" id="ProtNLM"/>
    </source>
</evidence>
<evidence type="ECO:0000313" key="1">
    <source>
        <dbReference type="EMBL" id="KAA0875058.1"/>
    </source>
</evidence>
<dbReference type="AlphaFoldDB" id="A0A5A9W4Q7"/>
<proteinExistence type="predicted"/>
<name>A0A5A9W4Q7_9GAMM</name>
<dbReference type="RefSeq" id="WP_149390638.1">
    <property type="nucleotide sequence ID" value="NZ_SMRS01000004.1"/>
</dbReference>
<comment type="caution">
    <text evidence="1">The sequence shown here is derived from an EMBL/GenBank/DDBJ whole genome shotgun (WGS) entry which is preliminary data.</text>
</comment>
<accession>A0A5A9W4Q7</accession>
<organism evidence="1 2">
    <name type="scientific">Nitrincola tapanii</name>
    <dbReference type="NCBI Taxonomy" id="1708751"/>
    <lineage>
        <taxon>Bacteria</taxon>
        <taxon>Pseudomonadati</taxon>
        <taxon>Pseudomonadota</taxon>
        <taxon>Gammaproteobacteria</taxon>
        <taxon>Oceanospirillales</taxon>
        <taxon>Oceanospirillaceae</taxon>
        <taxon>Nitrincola</taxon>
    </lineage>
</organism>
<keyword evidence="2" id="KW-1185">Reference proteome</keyword>
<dbReference type="EMBL" id="SMRS01000004">
    <property type="protein sequence ID" value="KAA0875058.1"/>
    <property type="molecule type" value="Genomic_DNA"/>
</dbReference>
<reference evidence="1 2" key="1">
    <citation type="submission" date="2019-03" db="EMBL/GenBank/DDBJ databases">
        <title>Nitrincola sp. nov. isolated from an Indian soda lake.</title>
        <authorList>
            <person name="Joshi A."/>
            <person name="Thite S.V."/>
            <person name="Joseph N."/>
            <person name="Dhotre D."/>
            <person name="Moorthy M."/>
            <person name="Shouche Y.S."/>
        </authorList>
    </citation>
    <scope>NUCLEOTIDE SEQUENCE [LARGE SCALE GENOMIC DNA]</scope>
    <source>
        <strain evidence="1 2">MEB193</strain>
    </source>
</reference>
<dbReference type="OrthoDB" id="6166956at2"/>
<protein>
    <recommendedName>
        <fullName evidence="3">WGR domain-containing protein</fullName>
    </recommendedName>
</protein>
<gene>
    <name evidence="1" type="ORF">E1H14_06465</name>
</gene>